<dbReference type="InterPro" id="IPR013656">
    <property type="entry name" value="PAS_4"/>
</dbReference>
<dbReference type="PROSITE" id="PS50113">
    <property type="entry name" value="PAC"/>
    <property type="match status" value="1"/>
</dbReference>
<evidence type="ECO:0000256" key="11">
    <source>
        <dbReference type="ARBA" id="ARBA00023026"/>
    </source>
</evidence>
<dbReference type="Gene3D" id="3.30.450.40">
    <property type="match status" value="1"/>
</dbReference>
<proteinExistence type="predicted"/>
<dbReference type="RefSeq" id="WP_092961573.1">
    <property type="nucleotide sequence ID" value="NZ_FOSQ01000008.1"/>
</dbReference>
<sequence length="614" mass="66316">MPDRRLRFLAEGGALGALMRDHDWASTPIGAPEDWPQALKTVVGIMLGSRQPMFVAWGPERTMLYNDGYAVLCGARHPAALGRPFRAVWFDIMDEVGPILERAFAGEATHMDELALLMTRHGYPEEAHFSFSYTPVRDEEGRVAGMFCACAEITARVQAERRQAFSLALDQALREIAEPPALAEAAVRLLGQHLHAGRCGYAEAVEGGMAAVAEWGDGSLPLLPPGAPLPADPAPGLAVPLPGQGGTAGLLHLHQATPRRWLPAEEILLREMAARIAAALARARAEAALRASEARWRGLFAAMHEGFALCEMVRDEEGRDIDLRYIEVNDAWERLTGISREAAEGQLVTRLIPGIEPFWIETYGRVVRTGEPAHVEYRVGTLGAWFEVFAYRTEPGRFAALFLNVTERKASEERQALLAREVDHRAKNALAVVMAALRLTRAETLPAYRTAVEGRVAALARAQTLLATESWSGAELQRLLEGELRPFVAEGQTLRLEGPAVHLQGRAVQPVAMAIHELATNATKHGALSVAGGGITVRWSVDAAATLLHLHWQEEGGPPAVAPQRQGFGTRVLEATIRGQLGGSITVAWSPGGLACSMTLPLAGPVAEAPAIPE</sequence>
<keyword evidence="7" id="KW-0677">Repeat</keyword>
<evidence type="ECO:0000256" key="7">
    <source>
        <dbReference type="ARBA" id="ARBA00022737"/>
    </source>
</evidence>
<dbReference type="Gene3D" id="3.30.565.10">
    <property type="entry name" value="Histidine kinase-like ATPase, C-terminal domain"/>
    <property type="match status" value="1"/>
</dbReference>
<evidence type="ECO:0000256" key="10">
    <source>
        <dbReference type="ARBA" id="ARBA00022840"/>
    </source>
</evidence>
<evidence type="ECO:0000256" key="4">
    <source>
        <dbReference type="ARBA" id="ARBA00022630"/>
    </source>
</evidence>
<keyword evidence="6" id="KW-0808">Transferase</keyword>
<evidence type="ECO:0000256" key="5">
    <source>
        <dbReference type="ARBA" id="ARBA00022643"/>
    </source>
</evidence>
<dbReference type="InterPro" id="IPR029016">
    <property type="entry name" value="GAF-like_dom_sf"/>
</dbReference>
<keyword evidence="8" id="KW-0547">Nucleotide-binding</keyword>
<dbReference type="Gene3D" id="3.30.450.20">
    <property type="entry name" value="PAS domain"/>
    <property type="match status" value="2"/>
</dbReference>
<dbReference type="SUPFAM" id="SSF55785">
    <property type="entry name" value="PYP-like sensor domain (PAS domain)"/>
    <property type="match status" value="2"/>
</dbReference>
<dbReference type="SUPFAM" id="SSF55781">
    <property type="entry name" value="GAF domain-like"/>
    <property type="match status" value="1"/>
</dbReference>
<dbReference type="InterPro" id="IPR000014">
    <property type="entry name" value="PAS"/>
</dbReference>
<dbReference type="SMART" id="SM00065">
    <property type="entry name" value="GAF"/>
    <property type="match status" value="1"/>
</dbReference>
<evidence type="ECO:0000313" key="13">
    <source>
        <dbReference type="EMBL" id="SFK83624.1"/>
    </source>
</evidence>
<dbReference type="CDD" id="cd00130">
    <property type="entry name" value="PAS"/>
    <property type="match status" value="1"/>
</dbReference>
<dbReference type="EC" id="2.7.13.3" evidence="2"/>
<keyword evidence="4" id="KW-0285">Flavoprotein</keyword>
<comment type="catalytic activity">
    <reaction evidence="1">
        <text>ATP + protein L-histidine = ADP + protein N-phospho-L-histidine.</text>
        <dbReference type="EC" id="2.7.13.3"/>
    </reaction>
</comment>
<dbReference type="Pfam" id="PF13188">
    <property type="entry name" value="PAS_8"/>
    <property type="match status" value="1"/>
</dbReference>
<evidence type="ECO:0000256" key="6">
    <source>
        <dbReference type="ARBA" id="ARBA00022679"/>
    </source>
</evidence>
<dbReference type="GO" id="GO:0004673">
    <property type="term" value="F:protein histidine kinase activity"/>
    <property type="evidence" value="ECO:0007669"/>
    <property type="project" value="UniProtKB-EC"/>
</dbReference>
<dbReference type="InterPro" id="IPR003018">
    <property type="entry name" value="GAF"/>
</dbReference>
<dbReference type="Pfam" id="PF07536">
    <property type="entry name" value="HWE_HK"/>
    <property type="match status" value="1"/>
</dbReference>
<evidence type="ECO:0000256" key="8">
    <source>
        <dbReference type="ARBA" id="ARBA00022741"/>
    </source>
</evidence>
<evidence type="ECO:0000256" key="9">
    <source>
        <dbReference type="ARBA" id="ARBA00022777"/>
    </source>
</evidence>
<dbReference type="GO" id="GO:0005524">
    <property type="term" value="F:ATP binding"/>
    <property type="evidence" value="ECO:0007669"/>
    <property type="project" value="UniProtKB-KW"/>
</dbReference>
<dbReference type="Proteomes" id="UP000199473">
    <property type="component" value="Unassembled WGS sequence"/>
</dbReference>
<evidence type="ECO:0000256" key="1">
    <source>
        <dbReference type="ARBA" id="ARBA00000085"/>
    </source>
</evidence>
<dbReference type="InterPro" id="IPR035965">
    <property type="entry name" value="PAS-like_dom_sf"/>
</dbReference>
<accession>A0A1I4CQN6</accession>
<keyword evidence="5" id="KW-0288">FMN</keyword>
<dbReference type="PANTHER" id="PTHR41523:SF8">
    <property type="entry name" value="ETHYLENE RESPONSE SENSOR PROTEIN"/>
    <property type="match status" value="1"/>
</dbReference>
<keyword evidence="10" id="KW-0067">ATP-binding</keyword>
<protein>
    <recommendedName>
        <fullName evidence="2">histidine kinase</fullName>
        <ecNumber evidence="2">2.7.13.3</ecNumber>
    </recommendedName>
</protein>
<keyword evidence="3" id="KW-0597">Phosphoprotein</keyword>
<dbReference type="STRING" id="1123062.SAMN02745775_108123"/>
<reference evidence="13 14" key="1">
    <citation type="submission" date="2016-10" db="EMBL/GenBank/DDBJ databases">
        <authorList>
            <person name="de Groot N.N."/>
        </authorList>
    </citation>
    <scope>NUCLEOTIDE SEQUENCE [LARGE SCALE GENOMIC DNA]</scope>
    <source>
        <strain evidence="13 14">DSM 19981</strain>
    </source>
</reference>
<feature type="domain" description="PAC" evidence="12">
    <location>
        <begin position="110"/>
        <end position="165"/>
    </location>
</feature>
<evidence type="ECO:0000313" key="14">
    <source>
        <dbReference type="Proteomes" id="UP000199473"/>
    </source>
</evidence>
<evidence type="ECO:0000256" key="2">
    <source>
        <dbReference type="ARBA" id="ARBA00012438"/>
    </source>
</evidence>
<dbReference type="AlphaFoldDB" id="A0A1I4CQN6"/>
<dbReference type="InterPro" id="IPR011102">
    <property type="entry name" value="Sig_transdc_His_kinase_HWE"/>
</dbReference>
<gene>
    <name evidence="13" type="ORF">SAMN02745775_108123</name>
</gene>
<keyword evidence="9 13" id="KW-0418">Kinase</keyword>
<dbReference type="SMART" id="SM00911">
    <property type="entry name" value="HWE_HK"/>
    <property type="match status" value="1"/>
</dbReference>
<organism evidence="13 14">
    <name type="scientific">Falsiroseomonas stagni DSM 19981</name>
    <dbReference type="NCBI Taxonomy" id="1123062"/>
    <lineage>
        <taxon>Bacteria</taxon>
        <taxon>Pseudomonadati</taxon>
        <taxon>Pseudomonadota</taxon>
        <taxon>Alphaproteobacteria</taxon>
        <taxon>Acetobacterales</taxon>
        <taxon>Roseomonadaceae</taxon>
        <taxon>Falsiroseomonas</taxon>
    </lineage>
</organism>
<dbReference type="PANTHER" id="PTHR41523">
    <property type="entry name" value="TWO-COMPONENT SYSTEM SENSOR PROTEIN"/>
    <property type="match status" value="1"/>
</dbReference>
<dbReference type="EMBL" id="FOSQ01000008">
    <property type="protein sequence ID" value="SFK83624.1"/>
    <property type="molecule type" value="Genomic_DNA"/>
</dbReference>
<dbReference type="Pfam" id="PF08448">
    <property type="entry name" value="PAS_4"/>
    <property type="match status" value="1"/>
</dbReference>
<name>A0A1I4CQN6_9PROT</name>
<evidence type="ECO:0000256" key="3">
    <source>
        <dbReference type="ARBA" id="ARBA00022553"/>
    </source>
</evidence>
<keyword evidence="14" id="KW-1185">Reference proteome</keyword>
<dbReference type="SUPFAM" id="SSF55874">
    <property type="entry name" value="ATPase domain of HSP90 chaperone/DNA topoisomerase II/histidine kinase"/>
    <property type="match status" value="1"/>
</dbReference>
<keyword evidence="11" id="KW-0843">Virulence</keyword>
<evidence type="ECO:0000259" key="12">
    <source>
        <dbReference type="PROSITE" id="PS50113"/>
    </source>
</evidence>
<dbReference type="InterPro" id="IPR000700">
    <property type="entry name" value="PAS-assoc_C"/>
</dbReference>
<dbReference type="InterPro" id="IPR036890">
    <property type="entry name" value="HATPase_C_sf"/>
</dbReference>
<dbReference type="OrthoDB" id="5287260at2"/>